<comment type="caution">
    <text evidence="12">The sequence shown here is derived from an EMBL/GenBank/DDBJ whole genome shotgun (WGS) entry which is preliminary data.</text>
</comment>
<feature type="region of interest" description="Disordered" evidence="11">
    <location>
        <begin position="124"/>
        <end position="146"/>
    </location>
</feature>
<dbReference type="RefSeq" id="WP_112991585.1">
    <property type="nucleotide sequence ID" value="NZ_PTLZ01000001.1"/>
</dbReference>
<dbReference type="PIRSF" id="PIRSF019404">
    <property type="entry name" value="FliJ"/>
    <property type="match status" value="1"/>
</dbReference>
<keyword evidence="6" id="KW-0145">Chemotaxis</keyword>
<dbReference type="InterPro" id="IPR053716">
    <property type="entry name" value="Flag_assembly_chemotaxis_eff"/>
</dbReference>
<keyword evidence="4" id="KW-0813">Transport</keyword>
<dbReference type="PRINTS" id="PR01004">
    <property type="entry name" value="FLGFLIJ"/>
</dbReference>
<keyword evidence="5" id="KW-1003">Cell membrane</keyword>
<accession>A0A4R6GJ56</accession>
<dbReference type="PANTHER" id="PTHR38786:SF1">
    <property type="entry name" value="FLAGELLAR FLIJ PROTEIN"/>
    <property type="match status" value="1"/>
</dbReference>
<keyword evidence="12" id="KW-0966">Cell projection</keyword>
<reference evidence="12 13" key="1">
    <citation type="submission" date="2019-03" db="EMBL/GenBank/DDBJ databases">
        <title>Genomic Encyclopedia of Type Strains, Phase IV (KMG-IV): sequencing the most valuable type-strain genomes for metagenomic binning, comparative biology and taxonomic classification.</title>
        <authorList>
            <person name="Goeker M."/>
        </authorList>
    </citation>
    <scope>NUCLEOTIDE SEQUENCE [LARGE SCALE GENOMIC DNA]</scope>
    <source>
        <strain evidence="12 13">DSM 18555</strain>
    </source>
</reference>
<dbReference type="InterPro" id="IPR012823">
    <property type="entry name" value="Flagell_FliJ"/>
</dbReference>
<dbReference type="GO" id="GO:0006935">
    <property type="term" value="P:chemotaxis"/>
    <property type="evidence" value="ECO:0007669"/>
    <property type="project" value="UniProtKB-KW"/>
</dbReference>
<evidence type="ECO:0000256" key="1">
    <source>
        <dbReference type="ARBA" id="ARBA00004413"/>
    </source>
</evidence>
<keyword evidence="12" id="KW-0282">Flagellum</keyword>
<sequence length="146" mass="16806">MATSSALDTLIELATKETDEAAVRLGRCMKAAEETEQKLALLLQYRDDYSARFQQNLTTGLTAMGYRNFQIFMDKLEQAISGQQLVVRDAHARVDRERSAWQASERKRMSYGTLANRALKAKQLAENKRDQKQTDEHAARQYLYKR</sequence>
<evidence type="ECO:0000256" key="5">
    <source>
        <dbReference type="ARBA" id="ARBA00022475"/>
    </source>
</evidence>
<protein>
    <recommendedName>
        <fullName evidence="3">Flagellar FliJ protein</fullName>
    </recommendedName>
</protein>
<dbReference type="Pfam" id="PF02050">
    <property type="entry name" value="FliJ"/>
    <property type="match status" value="1"/>
</dbReference>
<organism evidence="12 13">
    <name type="scientific">Herminiimonas fonticola</name>
    <dbReference type="NCBI Taxonomy" id="303380"/>
    <lineage>
        <taxon>Bacteria</taxon>
        <taxon>Pseudomonadati</taxon>
        <taxon>Pseudomonadota</taxon>
        <taxon>Betaproteobacteria</taxon>
        <taxon>Burkholderiales</taxon>
        <taxon>Oxalobacteraceae</taxon>
        <taxon>Herminiimonas</taxon>
    </lineage>
</organism>
<evidence type="ECO:0000256" key="2">
    <source>
        <dbReference type="ARBA" id="ARBA00010004"/>
    </source>
</evidence>
<dbReference type="OrthoDB" id="6465096at2"/>
<evidence type="ECO:0000313" key="12">
    <source>
        <dbReference type="EMBL" id="TDN94907.1"/>
    </source>
</evidence>
<evidence type="ECO:0000313" key="13">
    <source>
        <dbReference type="Proteomes" id="UP000294737"/>
    </source>
</evidence>
<dbReference type="GO" id="GO:0009288">
    <property type="term" value="C:bacterial-type flagellum"/>
    <property type="evidence" value="ECO:0007669"/>
    <property type="project" value="InterPro"/>
</dbReference>
<evidence type="ECO:0000256" key="4">
    <source>
        <dbReference type="ARBA" id="ARBA00022448"/>
    </source>
</evidence>
<evidence type="ECO:0000256" key="8">
    <source>
        <dbReference type="ARBA" id="ARBA00022927"/>
    </source>
</evidence>
<dbReference type="GO" id="GO:0044781">
    <property type="term" value="P:bacterial-type flagellum organization"/>
    <property type="evidence" value="ECO:0007669"/>
    <property type="project" value="UniProtKB-KW"/>
</dbReference>
<dbReference type="Gene3D" id="1.10.287.1700">
    <property type="match status" value="1"/>
</dbReference>
<keyword evidence="8" id="KW-0653">Protein transport</keyword>
<dbReference type="GO" id="GO:0071973">
    <property type="term" value="P:bacterial-type flagellum-dependent cell motility"/>
    <property type="evidence" value="ECO:0007669"/>
    <property type="project" value="InterPro"/>
</dbReference>
<keyword evidence="10" id="KW-1006">Bacterial flagellum protein export</keyword>
<dbReference type="Proteomes" id="UP000294737">
    <property type="component" value="Unassembled WGS sequence"/>
</dbReference>
<dbReference type="PANTHER" id="PTHR38786">
    <property type="entry name" value="FLAGELLAR FLIJ PROTEIN"/>
    <property type="match status" value="1"/>
</dbReference>
<gene>
    <name evidence="12" type="ORF">EV677_1468</name>
</gene>
<evidence type="ECO:0000256" key="11">
    <source>
        <dbReference type="SAM" id="MobiDB-lite"/>
    </source>
</evidence>
<dbReference type="GO" id="GO:0005886">
    <property type="term" value="C:plasma membrane"/>
    <property type="evidence" value="ECO:0007669"/>
    <property type="project" value="UniProtKB-SubCell"/>
</dbReference>
<name>A0A4R6GJ56_9BURK</name>
<keyword evidence="7" id="KW-1005">Bacterial flagellum biogenesis</keyword>
<dbReference type="AlphaFoldDB" id="A0A4R6GJ56"/>
<evidence type="ECO:0000256" key="7">
    <source>
        <dbReference type="ARBA" id="ARBA00022795"/>
    </source>
</evidence>
<keyword evidence="9" id="KW-0472">Membrane</keyword>
<comment type="subcellular location">
    <subcellularLocation>
        <location evidence="1">Cell membrane</location>
        <topology evidence="1">Peripheral membrane protein</topology>
        <orientation evidence="1">Cytoplasmic side</orientation>
    </subcellularLocation>
</comment>
<keyword evidence="12" id="KW-0969">Cilium</keyword>
<proteinExistence type="inferred from homology"/>
<dbReference type="InterPro" id="IPR052570">
    <property type="entry name" value="FliJ"/>
</dbReference>
<dbReference type="EMBL" id="SNWF01000004">
    <property type="protein sequence ID" value="TDN94907.1"/>
    <property type="molecule type" value="Genomic_DNA"/>
</dbReference>
<comment type="similarity">
    <text evidence="2">Belongs to the FliJ family.</text>
</comment>
<dbReference type="InterPro" id="IPR018006">
    <property type="entry name" value="Flag_FliJ_proteobac"/>
</dbReference>
<dbReference type="NCBIfam" id="TIGR02473">
    <property type="entry name" value="flagell_FliJ"/>
    <property type="match status" value="1"/>
</dbReference>
<feature type="compositionally biased region" description="Basic and acidic residues" evidence="11">
    <location>
        <begin position="124"/>
        <end position="139"/>
    </location>
</feature>
<keyword evidence="13" id="KW-1185">Reference proteome</keyword>
<evidence type="ECO:0000256" key="6">
    <source>
        <dbReference type="ARBA" id="ARBA00022500"/>
    </source>
</evidence>
<evidence type="ECO:0000256" key="9">
    <source>
        <dbReference type="ARBA" id="ARBA00023136"/>
    </source>
</evidence>
<evidence type="ECO:0000256" key="10">
    <source>
        <dbReference type="ARBA" id="ARBA00023225"/>
    </source>
</evidence>
<dbReference type="GO" id="GO:0003774">
    <property type="term" value="F:cytoskeletal motor activity"/>
    <property type="evidence" value="ECO:0007669"/>
    <property type="project" value="InterPro"/>
</dbReference>
<evidence type="ECO:0000256" key="3">
    <source>
        <dbReference type="ARBA" id="ARBA00020392"/>
    </source>
</evidence>
<dbReference type="GO" id="GO:0015031">
    <property type="term" value="P:protein transport"/>
    <property type="evidence" value="ECO:0007669"/>
    <property type="project" value="UniProtKB-KW"/>
</dbReference>